<dbReference type="Proteomes" id="UP001596230">
    <property type="component" value="Unassembled WGS sequence"/>
</dbReference>
<dbReference type="NCBIfam" id="NF003000">
    <property type="entry name" value="PRK03776.1"/>
    <property type="match status" value="1"/>
</dbReference>
<accession>A0ABW1VZS0</accession>
<dbReference type="Pfam" id="PF00884">
    <property type="entry name" value="Sulfatase"/>
    <property type="match status" value="1"/>
</dbReference>
<dbReference type="InterPro" id="IPR000917">
    <property type="entry name" value="Sulfatase_N"/>
</dbReference>
<dbReference type="PANTHER" id="PTHR47371">
    <property type="entry name" value="LIPOTEICHOIC ACID SYNTHASE"/>
    <property type="match status" value="1"/>
</dbReference>
<feature type="transmembrane region" description="Helical" evidence="6">
    <location>
        <begin position="78"/>
        <end position="97"/>
    </location>
</feature>
<feature type="domain" description="Sulfatase N-terminal" evidence="7">
    <location>
        <begin position="164"/>
        <end position="449"/>
    </location>
</feature>
<keyword evidence="3 6" id="KW-0812">Transmembrane</keyword>
<evidence type="ECO:0000256" key="4">
    <source>
        <dbReference type="ARBA" id="ARBA00022989"/>
    </source>
</evidence>
<dbReference type="InterPro" id="IPR054288">
    <property type="entry name" value="DUF7024"/>
</dbReference>
<evidence type="ECO:0000259" key="7">
    <source>
        <dbReference type="Pfam" id="PF00884"/>
    </source>
</evidence>
<dbReference type="InterPro" id="IPR017850">
    <property type="entry name" value="Alkaline_phosphatase_core_sf"/>
</dbReference>
<dbReference type="SUPFAM" id="SSF53649">
    <property type="entry name" value="Alkaline phosphatase-like"/>
    <property type="match status" value="1"/>
</dbReference>
<dbReference type="InterPro" id="IPR050448">
    <property type="entry name" value="OpgB/LTA_synthase_biosynth"/>
</dbReference>
<organism evidence="9 10">
    <name type="scientific">Tatumella terrea</name>
    <dbReference type="NCBI Taxonomy" id="419007"/>
    <lineage>
        <taxon>Bacteria</taxon>
        <taxon>Pseudomonadati</taxon>
        <taxon>Pseudomonadota</taxon>
        <taxon>Gammaproteobacteria</taxon>
        <taxon>Enterobacterales</taxon>
        <taxon>Erwiniaceae</taxon>
        <taxon>Tatumella</taxon>
    </lineage>
</organism>
<dbReference type="PANTHER" id="PTHR47371:SF3">
    <property type="entry name" value="PHOSPHOGLYCEROL TRANSFERASE I"/>
    <property type="match status" value="1"/>
</dbReference>
<evidence type="ECO:0000256" key="3">
    <source>
        <dbReference type="ARBA" id="ARBA00022692"/>
    </source>
</evidence>
<gene>
    <name evidence="9" type="primary">opgB</name>
    <name evidence="9" type="ORF">ACFP9W_13435</name>
</gene>
<dbReference type="RefSeq" id="WP_385953284.1">
    <property type="nucleotide sequence ID" value="NZ_JBHSUB010000015.1"/>
</dbReference>
<keyword evidence="4 6" id="KW-1133">Transmembrane helix</keyword>
<comment type="caution">
    <text evidence="9">The sequence shown here is derived from an EMBL/GenBank/DDBJ whole genome shotgun (WGS) entry which is preliminary data.</text>
</comment>
<protein>
    <submittedName>
        <fullName evidence="9">Phosphatidylglycerol--membrane-oligosaccharide glycerophosphotransferase</fullName>
        <ecNumber evidence="9">2.7.8.20</ecNumber>
    </submittedName>
</protein>
<keyword evidence="9" id="KW-0808">Transferase</keyword>
<evidence type="ECO:0000256" key="6">
    <source>
        <dbReference type="SAM" id="Phobius"/>
    </source>
</evidence>
<feature type="domain" description="DUF7024" evidence="8">
    <location>
        <begin position="619"/>
        <end position="762"/>
    </location>
</feature>
<dbReference type="GO" id="GO:0008960">
    <property type="term" value="F:phosphatidylglycerol-membrane-oligosaccharide glycerophosphotransferase activity"/>
    <property type="evidence" value="ECO:0007669"/>
    <property type="project" value="UniProtKB-EC"/>
</dbReference>
<keyword evidence="2" id="KW-1003">Cell membrane</keyword>
<keyword evidence="10" id="KW-1185">Reference proteome</keyword>
<dbReference type="Gene3D" id="3.40.720.10">
    <property type="entry name" value="Alkaline Phosphatase, subunit A"/>
    <property type="match status" value="1"/>
</dbReference>
<evidence type="ECO:0000313" key="10">
    <source>
        <dbReference type="Proteomes" id="UP001596230"/>
    </source>
</evidence>
<reference evidence="10" key="1">
    <citation type="journal article" date="2019" name="Int. J. Syst. Evol. Microbiol.">
        <title>The Global Catalogue of Microorganisms (GCM) 10K type strain sequencing project: providing services to taxonomists for standard genome sequencing and annotation.</title>
        <authorList>
            <consortium name="The Broad Institute Genomics Platform"/>
            <consortium name="The Broad Institute Genome Sequencing Center for Infectious Disease"/>
            <person name="Wu L."/>
            <person name="Ma J."/>
        </authorList>
    </citation>
    <scope>NUCLEOTIDE SEQUENCE [LARGE SCALE GENOMIC DNA]</scope>
    <source>
        <strain evidence="10">CGMCC 1.18518</strain>
    </source>
</reference>
<feature type="transmembrane region" description="Helical" evidence="6">
    <location>
        <begin position="109"/>
        <end position="129"/>
    </location>
</feature>
<dbReference type="EMBL" id="JBHSUB010000015">
    <property type="protein sequence ID" value="MFC6379055.1"/>
    <property type="molecule type" value="Genomic_DNA"/>
</dbReference>
<evidence type="ECO:0000256" key="2">
    <source>
        <dbReference type="ARBA" id="ARBA00022475"/>
    </source>
</evidence>
<dbReference type="CDD" id="cd16015">
    <property type="entry name" value="LTA_synthase"/>
    <property type="match status" value="1"/>
</dbReference>
<evidence type="ECO:0000256" key="1">
    <source>
        <dbReference type="ARBA" id="ARBA00004651"/>
    </source>
</evidence>
<sequence length="768" mass="84983">MLVSELISSGLFAASVIIYARKAGRHRLWFVIITLLLMSFLLLNATLFASNYFTGNGITEAVIYTLTNNLTGAGTGRYLLPAAALLLAIVLIFLVLTRILRNKNHQHHFGWSIFACLLAGLSINTSPAYQQIKTLIASHSFQEGSDFDDYYKVPDSTIKKPHLNLVYIYAESLERTYFNQQAFPDLAPELIRQMQSGIDFTSTAQLPGTDYTIAGMVASQCGIPLFAPFEGNASSSLSSFYPQNICLGDILKNSGYQNWFIQGADLRFGGKDVFLRSHGFETQHMEGSEELKTQVANPGYRNNWGFYDDTVLDKVFDKYQQLSAQNQRFALFALTVDTHHPDGFISASCQRKTYPYEGKNNLSFSAVACSQEHIARLIARIKQSPGFKNTVIVVGSDHLAMNNTAYRYLTRYPRHDTFFVIRGDKPDAVTQNNKRNTMDNGATVLDILGGDNFIGLGRSTLSGTSLSEVFDNLSQKVLQWKPDIIQLWNFPRKIDHFTVDQQKNTLSFSGSTFRLPVLIKVDADKVEPIPEGVYAETLTARLSRFAAGDKFVWIDKCYKSGRLWAPSLALSDALCYTHGQLGGTPEVTELGSGLFQGKVVFTPALPSADLYQQAISLLKMPDNAIRYPSAVYLFNLPGAPESVMSFSGLSRNENWGRWSNANLAPAVTLTYKMPLPATFTLRITAKGFGPNIGKPVKVTVGDQQQTFIPTATFAEYQLHFTPPAGSRVITLTPPEPTESMLDNIIGQDPRKLGIGLQSLQIVTGDGQP</sequence>
<evidence type="ECO:0000256" key="5">
    <source>
        <dbReference type="ARBA" id="ARBA00023136"/>
    </source>
</evidence>
<evidence type="ECO:0000313" key="9">
    <source>
        <dbReference type="EMBL" id="MFC6379055.1"/>
    </source>
</evidence>
<comment type="subcellular location">
    <subcellularLocation>
        <location evidence="1">Cell membrane</location>
        <topology evidence="1">Multi-pass membrane protein</topology>
    </subcellularLocation>
</comment>
<feature type="transmembrane region" description="Helical" evidence="6">
    <location>
        <begin position="28"/>
        <end position="49"/>
    </location>
</feature>
<keyword evidence="5 6" id="KW-0472">Membrane</keyword>
<proteinExistence type="predicted"/>
<name>A0ABW1VZS0_9GAMM</name>
<dbReference type="EC" id="2.7.8.20" evidence="9"/>
<evidence type="ECO:0000259" key="8">
    <source>
        <dbReference type="Pfam" id="PF22895"/>
    </source>
</evidence>
<dbReference type="Pfam" id="PF22895">
    <property type="entry name" value="DUF7024"/>
    <property type="match status" value="1"/>
</dbReference>